<protein>
    <recommendedName>
        <fullName evidence="2">Protein-L-isoaspartate O-methyltransferase</fullName>
    </recommendedName>
    <alternativeName>
        <fullName evidence="3">Protein L-isoaspartyl methyltransferase</fullName>
    </alternativeName>
</protein>
<evidence type="ECO:0000313" key="5">
    <source>
        <dbReference type="Proteomes" id="UP001526430"/>
    </source>
</evidence>
<keyword evidence="5" id="KW-1185">Reference proteome</keyword>
<proteinExistence type="inferred from homology"/>
<name>A0ABT3NRC7_9PROT</name>
<dbReference type="Pfam" id="PF01135">
    <property type="entry name" value="PCMT"/>
    <property type="match status" value="1"/>
</dbReference>
<dbReference type="Proteomes" id="UP001526430">
    <property type="component" value="Unassembled WGS sequence"/>
</dbReference>
<dbReference type="InterPro" id="IPR000682">
    <property type="entry name" value="PCMT"/>
</dbReference>
<accession>A0ABT3NRC7</accession>
<dbReference type="InterPro" id="IPR029063">
    <property type="entry name" value="SAM-dependent_MTases_sf"/>
</dbReference>
<gene>
    <name evidence="4" type="ORF">OF850_03650</name>
</gene>
<evidence type="ECO:0000256" key="1">
    <source>
        <dbReference type="ARBA" id="ARBA00005369"/>
    </source>
</evidence>
<dbReference type="Gene3D" id="3.40.50.150">
    <property type="entry name" value="Vaccinia Virus protein VP39"/>
    <property type="match status" value="1"/>
</dbReference>
<evidence type="ECO:0000313" key="4">
    <source>
        <dbReference type="EMBL" id="MCW8084712.1"/>
    </source>
</evidence>
<dbReference type="SUPFAM" id="SSF53335">
    <property type="entry name" value="S-adenosyl-L-methionine-dependent methyltransferases"/>
    <property type="match status" value="1"/>
</dbReference>
<dbReference type="PANTHER" id="PTHR11579:SF18">
    <property type="entry name" value="PROTEIN-L-ISOASPARTATE O-METHYLTRANSFERASE"/>
    <property type="match status" value="1"/>
</dbReference>
<reference evidence="4 5" key="1">
    <citation type="submission" date="2022-10" db="EMBL/GenBank/DDBJ databases">
        <title>Roseococcus glaciei nov., sp. nov., isolated from glacier.</title>
        <authorList>
            <person name="Liu Q."/>
            <person name="Xin Y.-H."/>
        </authorList>
    </citation>
    <scope>NUCLEOTIDE SEQUENCE [LARGE SCALE GENOMIC DNA]</scope>
    <source>
        <strain evidence="4 5">MDT2-1-1</strain>
    </source>
</reference>
<comment type="similarity">
    <text evidence="1">Belongs to the methyltransferase superfamily. L-isoaspartyl/D-aspartyl protein methyltransferase family.</text>
</comment>
<dbReference type="EMBL" id="JAPFQI010000001">
    <property type="protein sequence ID" value="MCW8084712.1"/>
    <property type="molecule type" value="Genomic_DNA"/>
</dbReference>
<evidence type="ECO:0000256" key="2">
    <source>
        <dbReference type="ARBA" id="ARBA00013346"/>
    </source>
</evidence>
<organism evidence="4 5">
    <name type="scientific">Sabulicella glaciei</name>
    <dbReference type="NCBI Taxonomy" id="2984948"/>
    <lineage>
        <taxon>Bacteria</taxon>
        <taxon>Pseudomonadati</taxon>
        <taxon>Pseudomonadota</taxon>
        <taxon>Alphaproteobacteria</taxon>
        <taxon>Acetobacterales</taxon>
        <taxon>Acetobacteraceae</taxon>
        <taxon>Sabulicella</taxon>
    </lineage>
</organism>
<sequence length="220" mass="23588">MVQDHEAARRMMVLGQITPNAVTDPLLVQAMGEVPRERFLPSSMATRAYADESTPLAPGRFMLQPMVLARMIQTVLPQPGERALVLGAGSGYGAAILARMGLVVTAVEEEQPLVSLGQSALEFALHGNRPSLHVGDPARGWPEGAPFRILLIEGAVQRVPETLWSQLGEGGRAILVRARPGMMGQVCLFRRVGGTVSELPVFEAPAPLLPAFAESAGFRF</sequence>
<comment type="caution">
    <text evidence="4">The sequence shown here is derived from an EMBL/GenBank/DDBJ whole genome shotgun (WGS) entry which is preliminary data.</text>
</comment>
<evidence type="ECO:0000256" key="3">
    <source>
        <dbReference type="ARBA" id="ARBA00030757"/>
    </source>
</evidence>
<dbReference type="PANTHER" id="PTHR11579">
    <property type="entry name" value="PROTEIN-L-ISOASPARTATE O-METHYLTRANSFERASE"/>
    <property type="match status" value="1"/>
</dbReference>